<dbReference type="GO" id="GO:0006423">
    <property type="term" value="P:cysteinyl-tRNA aminoacylation"/>
    <property type="evidence" value="ECO:0007669"/>
    <property type="project" value="UniProtKB-UniRule"/>
</dbReference>
<dbReference type="InterPro" id="IPR032678">
    <property type="entry name" value="tRNA-synt_1_cat_dom"/>
</dbReference>
<keyword evidence="6" id="KW-0479">Metal-binding</keyword>
<evidence type="ECO:0000256" key="6">
    <source>
        <dbReference type="ARBA" id="ARBA00022723"/>
    </source>
</evidence>
<proteinExistence type="predicted"/>
<evidence type="ECO:0000256" key="10">
    <source>
        <dbReference type="ARBA" id="ARBA00022917"/>
    </source>
</evidence>
<keyword evidence="11" id="KW-0030">Aminoacyl-tRNA synthetase</keyword>
<dbReference type="Gene3D" id="3.40.50.620">
    <property type="entry name" value="HUPs"/>
    <property type="match status" value="1"/>
</dbReference>
<organism evidence="15 16">
    <name type="scientific">Mycoplasma anserisalpingitidis</name>
    <dbReference type="NCBI Taxonomy" id="519450"/>
    <lineage>
        <taxon>Bacteria</taxon>
        <taxon>Bacillati</taxon>
        <taxon>Mycoplasmatota</taxon>
        <taxon>Mollicutes</taxon>
        <taxon>Mycoplasmataceae</taxon>
        <taxon>Mycoplasma</taxon>
    </lineage>
</organism>
<dbReference type="SUPFAM" id="SSF52374">
    <property type="entry name" value="Nucleotidylyl transferase"/>
    <property type="match status" value="1"/>
</dbReference>
<dbReference type="InterPro" id="IPR024909">
    <property type="entry name" value="Cys-tRNA/MSH_ligase"/>
</dbReference>
<evidence type="ECO:0000256" key="5">
    <source>
        <dbReference type="ARBA" id="ARBA00022598"/>
    </source>
</evidence>
<dbReference type="Proteomes" id="UP000317512">
    <property type="component" value="Chromosome"/>
</dbReference>
<dbReference type="RefSeq" id="WP_146308920.1">
    <property type="nucleotide sequence ID" value="NZ_CP041663.1"/>
</dbReference>
<dbReference type="InterPro" id="IPR015803">
    <property type="entry name" value="Cys-tRNA-ligase"/>
</dbReference>
<accession>A0A5B8JAW8</accession>
<dbReference type="OrthoDB" id="9815130at2"/>
<dbReference type="PANTHER" id="PTHR10890">
    <property type="entry name" value="CYSTEINYL-TRNA SYNTHETASE"/>
    <property type="match status" value="1"/>
</dbReference>
<evidence type="ECO:0000256" key="7">
    <source>
        <dbReference type="ARBA" id="ARBA00022741"/>
    </source>
</evidence>
<evidence type="ECO:0000256" key="1">
    <source>
        <dbReference type="ARBA" id="ARBA00001947"/>
    </source>
</evidence>
<evidence type="ECO:0000256" key="4">
    <source>
        <dbReference type="ARBA" id="ARBA00014738"/>
    </source>
</evidence>
<keyword evidence="10" id="KW-0648">Protein biosynthesis</keyword>
<evidence type="ECO:0000313" key="15">
    <source>
        <dbReference type="EMBL" id="QDY88456.1"/>
    </source>
</evidence>
<evidence type="ECO:0000256" key="13">
    <source>
        <dbReference type="NCBIfam" id="TIGR00435"/>
    </source>
</evidence>
<keyword evidence="8" id="KW-0862">Zinc</keyword>
<dbReference type="GO" id="GO:0046872">
    <property type="term" value="F:metal ion binding"/>
    <property type="evidence" value="ECO:0007669"/>
    <property type="project" value="UniProtKB-KW"/>
</dbReference>
<dbReference type="NCBIfam" id="TIGR00435">
    <property type="entry name" value="cysS"/>
    <property type="match status" value="1"/>
</dbReference>
<gene>
    <name evidence="15" type="primary">cysS</name>
    <name evidence="15" type="ORF">FOY43_02140</name>
</gene>
<dbReference type="InterPro" id="IPR014729">
    <property type="entry name" value="Rossmann-like_a/b/a_fold"/>
</dbReference>
<evidence type="ECO:0000256" key="9">
    <source>
        <dbReference type="ARBA" id="ARBA00022840"/>
    </source>
</evidence>
<evidence type="ECO:0000259" key="14">
    <source>
        <dbReference type="Pfam" id="PF01406"/>
    </source>
</evidence>
<dbReference type="AlphaFoldDB" id="A0A5B8JAW8"/>
<dbReference type="GO" id="GO:0005524">
    <property type="term" value="F:ATP binding"/>
    <property type="evidence" value="ECO:0007669"/>
    <property type="project" value="UniProtKB-KW"/>
</dbReference>
<keyword evidence="9" id="KW-0067">ATP-binding</keyword>
<protein>
    <recommendedName>
        <fullName evidence="4 13">Cysteine--tRNA ligase</fullName>
        <ecNumber evidence="3 13">6.1.1.16</ecNumber>
    </recommendedName>
</protein>
<evidence type="ECO:0000256" key="2">
    <source>
        <dbReference type="ARBA" id="ARBA00011245"/>
    </source>
</evidence>
<comment type="subunit">
    <text evidence="2">Monomer.</text>
</comment>
<evidence type="ECO:0000256" key="11">
    <source>
        <dbReference type="ARBA" id="ARBA00023146"/>
    </source>
</evidence>
<keyword evidence="7" id="KW-0547">Nucleotide-binding</keyword>
<comment type="cofactor">
    <cofactor evidence="1">
        <name>Zn(2+)</name>
        <dbReference type="ChEBI" id="CHEBI:29105"/>
    </cofactor>
</comment>
<dbReference type="GO" id="GO:0004817">
    <property type="term" value="F:cysteine-tRNA ligase activity"/>
    <property type="evidence" value="ECO:0007669"/>
    <property type="project" value="UniProtKB-UniRule"/>
</dbReference>
<dbReference type="PRINTS" id="PR00983">
    <property type="entry name" value="TRNASYNTHCYS"/>
</dbReference>
<reference evidence="16" key="1">
    <citation type="submission" date="2019-07" db="EMBL/GenBank/DDBJ databases">
        <title>Complete genome sequences of three Mycoplasma sp. 1220 strains.</title>
        <authorList>
            <person name="Grozner D."/>
            <person name="Forro B."/>
            <person name="Kovacs A.B."/>
            <person name="Marton S."/>
            <person name="Banyai K."/>
            <person name="Kreizinger Z."/>
            <person name="Sulyok K.M."/>
            <person name="Gyuranecz M."/>
        </authorList>
    </citation>
    <scope>NUCLEOTIDE SEQUENCE [LARGE SCALE GENOMIC DNA]</scope>
    <source>
        <strain evidence="16">MYCAV93</strain>
    </source>
</reference>
<name>A0A5B8JAW8_9MOLU</name>
<sequence>MQKIYVCGPTVYNSVHIGNIRPILTFDIIIRAGKKIGEQFYFVHNITDIDDKIIKRAIEEKVSETVISSKYADEYIELLKKFNIVSVDKFEYVTDNLDLINEYIEKLVDTKNAYLDKYNNVYFDVEKNKNHYGFISNQNIEKMQFEDENNINNKNNPADFALWKKTDLGIKYSSKFGEGRPGWHTECCVLIYKHFGSEGVDIHGGGIELIFPHHENENIQHHALFKKDLSKKWIRTGMLKINGEKMSKSLNNFILASEFLDKYNSDIYRMMILNTQISGDLDFNDETIHNSKVLLSKFRKILFNYHVNSNQTDVSVQKQIANEIFDDIYNNNFAIATRKINELIKNINKQNNTDDILTLIEIFNTLGFNTKIENLDFYKNIYFSWKEKLAQKKYDEADKLREVLYTNELI</sequence>
<evidence type="ECO:0000256" key="3">
    <source>
        <dbReference type="ARBA" id="ARBA00012832"/>
    </source>
</evidence>
<keyword evidence="5 15" id="KW-0436">Ligase</keyword>
<dbReference type="GO" id="GO:0005829">
    <property type="term" value="C:cytosol"/>
    <property type="evidence" value="ECO:0007669"/>
    <property type="project" value="TreeGrafter"/>
</dbReference>
<evidence type="ECO:0000256" key="12">
    <source>
        <dbReference type="ARBA" id="ARBA00047398"/>
    </source>
</evidence>
<comment type="catalytic activity">
    <reaction evidence="12">
        <text>tRNA(Cys) + L-cysteine + ATP = L-cysteinyl-tRNA(Cys) + AMP + diphosphate</text>
        <dbReference type="Rhea" id="RHEA:17773"/>
        <dbReference type="Rhea" id="RHEA-COMP:9661"/>
        <dbReference type="Rhea" id="RHEA-COMP:9679"/>
        <dbReference type="ChEBI" id="CHEBI:30616"/>
        <dbReference type="ChEBI" id="CHEBI:33019"/>
        <dbReference type="ChEBI" id="CHEBI:35235"/>
        <dbReference type="ChEBI" id="CHEBI:78442"/>
        <dbReference type="ChEBI" id="CHEBI:78517"/>
        <dbReference type="ChEBI" id="CHEBI:456215"/>
        <dbReference type="EC" id="6.1.1.16"/>
    </reaction>
</comment>
<dbReference type="PANTHER" id="PTHR10890:SF3">
    <property type="entry name" value="CYSTEINE--TRNA LIGASE, CYTOPLASMIC"/>
    <property type="match status" value="1"/>
</dbReference>
<dbReference type="Pfam" id="PF01406">
    <property type="entry name" value="tRNA-synt_1e"/>
    <property type="match status" value="1"/>
</dbReference>
<evidence type="ECO:0000313" key="16">
    <source>
        <dbReference type="Proteomes" id="UP000317512"/>
    </source>
</evidence>
<dbReference type="EMBL" id="CP041663">
    <property type="protein sequence ID" value="QDY88456.1"/>
    <property type="molecule type" value="Genomic_DNA"/>
</dbReference>
<evidence type="ECO:0000256" key="8">
    <source>
        <dbReference type="ARBA" id="ARBA00022833"/>
    </source>
</evidence>
<dbReference type="EC" id="6.1.1.16" evidence="3 13"/>
<feature type="domain" description="tRNA synthetases class I catalytic" evidence="14">
    <location>
        <begin position="3"/>
        <end position="292"/>
    </location>
</feature>